<keyword evidence="1" id="KW-0472">Membrane</keyword>
<gene>
    <name evidence="2" type="ORF">E1091_19205</name>
</gene>
<keyword evidence="1" id="KW-1133">Transmembrane helix</keyword>
<evidence type="ECO:0000256" key="1">
    <source>
        <dbReference type="SAM" id="Phobius"/>
    </source>
</evidence>
<comment type="caution">
    <text evidence="2">The sequence shown here is derived from an EMBL/GenBank/DDBJ whole genome shotgun (WGS) entry which is preliminary data.</text>
</comment>
<organism evidence="2 3">
    <name type="scientific">Micromonospora fluostatini</name>
    <dbReference type="NCBI Taxonomy" id="1629071"/>
    <lineage>
        <taxon>Bacteria</taxon>
        <taxon>Bacillati</taxon>
        <taxon>Actinomycetota</taxon>
        <taxon>Actinomycetes</taxon>
        <taxon>Micromonosporales</taxon>
        <taxon>Micromonosporaceae</taxon>
        <taxon>Micromonospora</taxon>
    </lineage>
</organism>
<reference evidence="2 3" key="1">
    <citation type="submission" date="2019-02" db="EMBL/GenBank/DDBJ databases">
        <title>Draft genome sequences of novel Actinobacteria.</title>
        <authorList>
            <person name="Sahin N."/>
            <person name="Ay H."/>
            <person name="Saygin H."/>
        </authorList>
    </citation>
    <scope>NUCLEOTIDE SEQUENCE [LARGE SCALE GENOMIC DNA]</scope>
    <source>
        <strain evidence="2 3">JCM 30529</strain>
    </source>
</reference>
<dbReference type="Proteomes" id="UP000295626">
    <property type="component" value="Unassembled WGS sequence"/>
</dbReference>
<proteinExistence type="predicted"/>
<dbReference type="EMBL" id="SMKE01001086">
    <property type="protein sequence ID" value="TDB80648.1"/>
    <property type="molecule type" value="Genomic_DNA"/>
</dbReference>
<sequence length="66" mass="6566">TLGWEGRSALLTVAAIAGIASIGLATLGVYLLVGFFASVVLAWVVRPAHATRPAAGPLAVGSRPPG</sequence>
<feature type="non-terminal residue" evidence="2">
    <location>
        <position position="1"/>
    </location>
</feature>
<evidence type="ECO:0000313" key="2">
    <source>
        <dbReference type="EMBL" id="TDB80648.1"/>
    </source>
</evidence>
<keyword evidence="3" id="KW-1185">Reference proteome</keyword>
<accession>A0ABY2DBZ8</accession>
<feature type="transmembrane region" description="Helical" evidence="1">
    <location>
        <begin position="12"/>
        <end position="45"/>
    </location>
</feature>
<name>A0ABY2DBZ8_9ACTN</name>
<keyword evidence="1" id="KW-0812">Transmembrane</keyword>
<evidence type="ECO:0000313" key="3">
    <source>
        <dbReference type="Proteomes" id="UP000295626"/>
    </source>
</evidence>
<protein>
    <submittedName>
        <fullName evidence="2">CDP-alcohol phosphatidyltransferase family protein</fullName>
    </submittedName>
</protein>